<dbReference type="GO" id="GO:0004519">
    <property type="term" value="F:endonuclease activity"/>
    <property type="evidence" value="ECO:0007669"/>
    <property type="project" value="UniProtKB-KW"/>
</dbReference>
<dbReference type="RefSeq" id="WP_274321763.1">
    <property type="nucleotide sequence ID" value="NZ_CP118158.1"/>
</dbReference>
<dbReference type="InterPro" id="IPR049173">
    <property type="entry name" value="NucS_N_sf"/>
</dbReference>
<evidence type="ECO:0000313" key="3">
    <source>
        <dbReference type="Proteomes" id="UP001596432"/>
    </source>
</evidence>
<keyword evidence="3" id="KW-1185">Reference proteome</keyword>
<keyword evidence="2" id="KW-0255">Endonuclease</keyword>
<name>A0ABD5Y455_9EURY</name>
<dbReference type="Gene3D" id="2.70.180.20">
    <property type="match status" value="1"/>
</dbReference>
<protein>
    <submittedName>
        <fullName evidence="2">Endonuclease NucS domain-containing protein</fullName>
    </submittedName>
</protein>
<accession>A0ABD5Y455</accession>
<evidence type="ECO:0000259" key="1">
    <source>
        <dbReference type="Pfam" id="PF21003"/>
    </source>
</evidence>
<dbReference type="EMBL" id="JBHTAS010000001">
    <property type="protein sequence ID" value="MFC7140668.1"/>
    <property type="molecule type" value="Genomic_DNA"/>
</dbReference>
<dbReference type="InterPro" id="IPR048302">
    <property type="entry name" value="NucS_N"/>
</dbReference>
<keyword evidence="2" id="KW-0378">Hydrolase</keyword>
<dbReference type="GeneID" id="78820974"/>
<organism evidence="2 3">
    <name type="scientific">Halosimplex aquaticum</name>
    <dbReference type="NCBI Taxonomy" id="3026162"/>
    <lineage>
        <taxon>Archaea</taxon>
        <taxon>Methanobacteriati</taxon>
        <taxon>Methanobacteriota</taxon>
        <taxon>Stenosarchaea group</taxon>
        <taxon>Halobacteria</taxon>
        <taxon>Halobacteriales</taxon>
        <taxon>Haloarculaceae</taxon>
        <taxon>Halosimplex</taxon>
    </lineage>
</organism>
<proteinExistence type="predicted"/>
<dbReference type="Proteomes" id="UP001596432">
    <property type="component" value="Unassembled WGS sequence"/>
</dbReference>
<keyword evidence="2" id="KW-0540">Nuclease</keyword>
<evidence type="ECO:0000313" key="2">
    <source>
        <dbReference type="EMBL" id="MFC7140668.1"/>
    </source>
</evidence>
<gene>
    <name evidence="2" type="ORF">ACFQMA_12670</name>
</gene>
<reference evidence="2 3" key="1">
    <citation type="journal article" date="2019" name="Int. J. Syst. Evol. Microbiol.">
        <title>The Global Catalogue of Microorganisms (GCM) 10K type strain sequencing project: providing services to taxonomists for standard genome sequencing and annotation.</title>
        <authorList>
            <consortium name="The Broad Institute Genomics Platform"/>
            <consortium name="The Broad Institute Genome Sequencing Center for Infectious Disease"/>
            <person name="Wu L."/>
            <person name="Ma J."/>
        </authorList>
    </citation>
    <scope>NUCLEOTIDE SEQUENCE [LARGE SCALE GENOMIC DNA]</scope>
    <source>
        <strain evidence="2 3">XZYJT29</strain>
    </source>
</reference>
<comment type="caution">
    <text evidence="2">The sequence shown here is derived from an EMBL/GenBank/DDBJ whole genome shotgun (WGS) entry which is preliminary data.</text>
</comment>
<sequence length="239" mass="26100">MHDEVRVVAGDCTTTFDGRSEREHRGDVVTVVKPDNTVLVHDADGYQPVAWLTRADSVQFVDGVLDAREGDQRLRVEIHDEHGSARHPVSRAGIPVGDCPVCDGQLVLAGGAVRCGDCDDEYSVPRDAAVLDETCPMCGLPLLRVERGEAFEVCVDRECESIDDRVTERFDREWDCPNCDGELRVLRRGGLIAGCERYPDCDTGFGIPTGVIDGTCDCGLPVFETPSGRRCLDTGCEQT</sequence>
<dbReference type="Pfam" id="PF21003">
    <property type="entry name" value="NucS_N"/>
    <property type="match status" value="1"/>
</dbReference>
<feature type="domain" description="Endonuclease NucS N-terminal PH-like" evidence="1">
    <location>
        <begin position="4"/>
        <end position="87"/>
    </location>
</feature>
<dbReference type="AlphaFoldDB" id="A0ABD5Y455"/>